<name>U6M5N2_EIMMA</name>
<proteinExistence type="predicted"/>
<gene>
    <name evidence="1" type="ORF">EMWEY_00043300</name>
</gene>
<organism evidence="1 2">
    <name type="scientific">Eimeria maxima</name>
    <name type="common">Coccidian parasite</name>
    <dbReference type="NCBI Taxonomy" id="5804"/>
    <lineage>
        <taxon>Eukaryota</taxon>
        <taxon>Sar</taxon>
        <taxon>Alveolata</taxon>
        <taxon>Apicomplexa</taxon>
        <taxon>Conoidasida</taxon>
        <taxon>Coccidia</taxon>
        <taxon>Eucoccidiorida</taxon>
        <taxon>Eimeriorina</taxon>
        <taxon>Eimeriidae</taxon>
        <taxon>Eimeria</taxon>
    </lineage>
</organism>
<accession>U6M5N2</accession>
<reference evidence="1" key="1">
    <citation type="submission" date="2013-10" db="EMBL/GenBank/DDBJ databases">
        <title>Genomic analysis of the causative agents of coccidiosis in chickens.</title>
        <authorList>
            <person name="Reid A.J."/>
            <person name="Blake D."/>
            <person name="Billington K."/>
            <person name="Browne H."/>
            <person name="Dunn M."/>
            <person name="Hung S."/>
            <person name="Kawahara F."/>
            <person name="Miranda-Saavedra D."/>
            <person name="Mourier T."/>
            <person name="Nagra H."/>
            <person name="Otto T.D."/>
            <person name="Rawlings N."/>
            <person name="Sanchez A."/>
            <person name="Sanders M."/>
            <person name="Subramaniam C."/>
            <person name="Tay Y."/>
            <person name="Dear P."/>
            <person name="Doerig C."/>
            <person name="Gruber A."/>
            <person name="Parkinson J."/>
            <person name="Shirley M."/>
            <person name="Wan K.L."/>
            <person name="Berriman M."/>
            <person name="Tomley F."/>
            <person name="Pain A."/>
        </authorList>
    </citation>
    <scope>NUCLEOTIDE SEQUENCE [LARGE SCALE GENOMIC DNA]</scope>
    <source>
        <strain evidence="1">Weybridge</strain>
    </source>
</reference>
<protein>
    <submittedName>
        <fullName evidence="1">Myosin light chain 2, putative</fullName>
    </submittedName>
</protein>
<dbReference type="GeneID" id="25338316"/>
<dbReference type="Proteomes" id="UP000030763">
    <property type="component" value="Unassembled WGS sequence"/>
</dbReference>
<dbReference type="OrthoDB" id="354184at2759"/>
<evidence type="ECO:0000313" key="1">
    <source>
        <dbReference type="EMBL" id="CDJ57759.1"/>
    </source>
</evidence>
<reference evidence="1" key="2">
    <citation type="submission" date="2013-10" db="EMBL/GenBank/DDBJ databases">
        <authorList>
            <person name="Aslett M."/>
        </authorList>
    </citation>
    <scope>NUCLEOTIDE SEQUENCE [LARGE SCALE GENOMIC DNA]</scope>
    <source>
        <strain evidence="1">Weybridge</strain>
    </source>
</reference>
<dbReference type="RefSeq" id="XP_013334407.1">
    <property type="nucleotide sequence ID" value="XM_013478953.1"/>
</dbReference>
<dbReference type="VEuPathDB" id="ToxoDB:EMWEY_00043300"/>
<sequence length="163" mass="17362">MNCGVDRHDVELFFDADLQEHVLMEGTCRAQEIGHLGTIYTKCPLNFNINNLAPLEVPREETAAAAAAAGDTAAAQQQQDATAAAAAAAAADNKTAADILTESTEAEEEKGAPKSAMQIDFEKTAGINSSNNSLHYLIHRIVMGNDKVLPINVVVDRIMEGQV</sequence>
<evidence type="ECO:0000313" key="2">
    <source>
        <dbReference type="Proteomes" id="UP000030763"/>
    </source>
</evidence>
<dbReference type="EMBL" id="HG719375">
    <property type="protein sequence ID" value="CDJ57759.1"/>
    <property type="molecule type" value="Genomic_DNA"/>
</dbReference>
<dbReference type="AlphaFoldDB" id="U6M5N2"/>
<keyword evidence="2" id="KW-1185">Reference proteome</keyword>